<organism evidence="2 3">
    <name type="scientific">Lithospermum erythrorhizon</name>
    <name type="common">Purple gromwell</name>
    <name type="synonym">Lithospermum officinale var. erythrorhizon</name>
    <dbReference type="NCBI Taxonomy" id="34254"/>
    <lineage>
        <taxon>Eukaryota</taxon>
        <taxon>Viridiplantae</taxon>
        <taxon>Streptophyta</taxon>
        <taxon>Embryophyta</taxon>
        <taxon>Tracheophyta</taxon>
        <taxon>Spermatophyta</taxon>
        <taxon>Magnoliopsida</taxon>
        <taxon>eudicotyledons</taxon>
        <taxon>Gunneridae</taxon>
        <taxon>Pentapetalae</taxon>
        <taxon>asterids</taxon>
        <taxon>lamiids</taxon>
        <taxon>Boraginales</taxon>
        <taxon>Boraginaceae</taxon>
        <taxon>Boraginoideae</taxon>
        <taxon>Lithospermeae</taxon>
        <taxon>Lithospermum</taxon>
    </lineage>
</organism>
<dbReference type="Pfam" id="PF00078">
    <property type="entry name" value="RVT_1"/>
    <property type="match status" value="1"/>
</dbReference>
<name>A0AAV3QDZ3_LITER</name>
<protein>
    <recommendedName>
        <fullName evidence="1">Reverse transcriptase domain-containing protein</fullName>
    </recommendedName>
</protein>
<dbReference type="EMBL" id="BAABME010004175">
    <property type="protein sequence ID" value="GAA0161431.1"/>
    <property type="molecule type" value="Genomic_DNA"/>
</dbReference>
<evidence type="ECO:0000259" key="1">
    <source>
        <dbReference type="Pfam" id="PF00078"/>
    </source>
</evidence>
<evidence type="ECO:0000313" key="3">
    <source>
        <dbReference type="Proteomes" id="UP001454036"/>
    </source>
</evidence>
<sequence>MQGFFKEATGVRQGDPLSPSLFVVFMEFLVRGINKLFGQDRRMRYITGLDLDVNCLSFADEFMLFSHDLWLEGKISGSKAKVDVVAVSVLEKDSDSMREAELGLKPMLKDFEESMGDFCKEFKVRSAPTSPKGSPMHRGVLSKVEDFSIRGGIHTDGDLGDGLIFEDNPDDSQGVIDDGVILSPDARQLQPAPILQLTLWLLLKP</sequence>
<comment type="caution">
    <text evidence="2">The sequence shown here is derived from an EMBL/GenBank/DDBJ whole genome shotgun (WGS) entry which is preliminary data.</text>
</comment>
<proteinExistence type="predicted"/>
<evidence type="ECO:0000313" key="2">
    <source>
        <dbReference type="EMBL" id="GAA0161431.1"/>
    </source>
</evidence>
<dbReference type="InterPro" id="IPR000477">
    <property type="entry name" value="RT_dom"/>
</dbReference>
<dbReference type="AlphaFoldDB" id="A0AAV3QDZ3"/>
<gene>
    <name evidence="2" type="ORF">LIER_17747</name>
</gene>
<dbReference type="Proteomes" id="UP001454036">
    <property type="component" value="Unassembled WGS sequence"/>
</dbReference>
<keyword evidence="3" id="KW-1185">Reference proteome</keyword>
<accession>A0AAV3QDZ3</accession>
<feature type="domain" description="Reverse transcriptase" evidence="1">
    <location>
        <begin position="4"/>
        <end position="67"/>
    </location>
</feature>
<reference evidence="2 3" key="1">
    <citation type="submission" date="2024-01" db="EMBL/GenBank/DDBJ databases">
        <title>The complete chloroplast genome sequence of Lithospermum erythrorhizon: insights into the phylogenetic relationship among Boraginaceae species and the maternal lineages of purple gromwells.</title>
        <authorList>
            <person name="Okada T."/>
            <person name="Watanabe K."/>
        </authorList>
    </citation>
    <scope>NUCLEOTIDE SEQUENCE [LARGE SCALE GENOMIC DNA]</scope>
</reference>